<name>A0A2V2BEE9_9GAMM</name>
<organism evidence="1 2">
    <name type="scientific">Pantoea allii</name>
    <dbReference type="NCBI Taxonomy" id="574096"/>
    <lineage>
        <taxon>Bacteria</taxon>
        <taxon>Pseudomonadati</taxon>
        <taxon>Pseudomonadota</taxon>
        <taxon>Gammaproteobacteria</taxon>
        <taxon>Enterobacterales</taxon>
        <taxon>Erwiniaceae</taxon>
        <taxon>Pantoea</taxon>
    </lineage>
</organism>
<proteinExistence type="predicted"/>
<evidence type="ECO:0000313" key="1">
    <source>
        <dbReference type="EMBL" id="PWK95651.1"/>
    </source>
</evidence>
<accession>A0A2V2BEE9</accession>
<protein>
    <submittedName>
        <fullName evidence="1">Uncharacterized protein</fullName>
    </submittedName>
</protein>
<dbReference type="Proteomes" id="UP000245981">
    <property type="component" value="Unassembled WGS sequence"/>
</dbReference>
<sequence length="69" mass="7873">MWKLNSVIDMQGTNPYLVFVNNAGDTRLLPCKDISPTSLRTMNFYELENFLYAEQVKNNNKAAKLSTLS</sequence>
<comment type="caution">
    <text evidence="1">The sequence shown here is derived from an EMBL/GenBank/DDBJ whole genome shotgun (WGS) entry which is preliminary data.</text>
</comment>
<dbReference type="EMBL" id="QGHF01000007">
    <property type="protein sequence ID" value="PWK95651.1"/>
    <property type="molecule type" value="Genomic_DNA"/>
</dbReference>
<reference evidence="1 2" key="1">
    <citation type="submission" date="2018-05" db="EMBL/GenBank/DDBJ databases">
        <title>Genomic Encyclopedia of Type Strains, Phase IV (KMG-V): Genome sequencing to study the core and pangenomes of soil and plant-associated prokaryotes.</title>
        <authorList>
            <person name="Whitman W."/>
        </authorList>
    </citation>
    <scope>NUCLEOTIDE SEQUENCE [LARGE SCALE GENOMIC DNA]</scope>
    <source>
        <strain evidence="1 2">PNA 200-10</strain>
    </source>
</reference>
<gene>
    <name evidence="1" type="ORF">C7431_10751</name>
</gene>
<dbReference type="OrthoDB" id="9900682at2"/>
<evidence type="ECO:0000313" key="2">
    <source>
        <dbReference type="Proteomes" id="UP000245981"/>
    </source>
</evidence>
<dbReference type="AlphaFoldDB" id="A0A2V2BEE9"/>